<evidence type="ECO:0000256" key="16">
    <source>
        <dbReference type="SAM" id="Phobius"/>
    </source>
</evidence>
<dbReference type="SUPFAM" id="SSF52058">
    <property type="entry name" value="L domain-like"/>
    <property type="match status" value="1"/>
</dbReference>
<keyword evidence="20" id="KW-1185">Reference proteome</keyword>
<proteinExistence type="inferred from homology"/>
<keyword evidence="9 16" id="KW-1133">Transmembrane helix</keyword>
<dbReference type="Proteomes" id="UP000694620">
    <property type="component" value="Chromosome 5"/>
</dbReference>
<evidence type="ECO:0000256" key="4">
    <source>
        <dbReference type="ARBA" id="ARBA00022614"/>
    </source>
</evidence>
<dbReference type="PRINTS" id="PR01537">
    <property type="entry name" value="INTRLKN1R1F"/>
</dbReference>
<keyword evidence="6 17" id="KW-0732">Signal</keyword>
<keyword evidence="8 14" id="KW-0391">Immunity</keyword>
<keyword evidence="4" id="KW-0433">Leucine-rich repeat</keyword>
<name>A0A8C4X569_ERPCA</name>
<evidence type="ECO:0000256" key="3">
    <source>
        <dbReference type="ARBA" id="ARBA00022588"/>
    </source>
</evidence>
<dbReference type="PRINTS" id="PR00019">
    <property type="entry name" value="LEURICHRPT"/>
</dbReference>
<feature type="chain" id="PRO_5034624234" evidence="17">
    <location>
        <begin position="17"/>
        <end position="816"/>
    </location>
</feature>
<evidence type="ECO:0000256" key="10">
    <source>
        <dbReference type="ARBA" id="ARBA00023136"/>
    </source>
</evidence>
<reference evidence="19" key="2">
    <citation type="submission" date="2025-08" db="UniProtKB">
        <authorList>
            <consortium name="Ensembl"/>
        </authorList>
    </citation>
    <scope>IDENTIFICATION</scope>
</reference>
<dbReference type="PANTHER" id="PTHR24365">
    <property type="entry name" value="TOLL-LIKE RECEPTOR"/>
    <property type="match status" value="1"/>
</dbReference>
<dbReference type="Pfam" id="PF13855">
    <property type="entry name" value="LRR_8"/>
    <property type="match status" value="1"/>
</dbReference>
<dbReference type="InterPro" id="IPR000157">
    <property type="entry name" value="TIR_dom"/>
</dbReference>
<evidence type="ECO:0000256" key="5">
    <source>
        <dbReference type="ARBA" id="ARBA00022692"/>
    </source>
</evidence>
<dbReference type="AlphaFoldDB" id="A0A8C4X569"/>
<dbReference type="FunFam" id="3.40.50.10140:FF:000001">
    <property type="entry name" value="Toll-like receptor 2"/>
    <property type="match status" value="1"/>
</dbReference>
<evidence type="ECO:0000313" key="19">
    <source>
        <dbReference type="Ensembl" id="ENSECRP00000005622.1"/>
    </source>
</evidence>
<dbReference type="SMART" id="SM00255">
    <property type="entry name" value="TIR"/>
    <property type="match status" value="1"/>
</dbReference>
<evidence type="ECO:0000256" key="11">
    <source>
        <dbReference type="ARBA" id="ARBA00023170"/>
    </source>
</evidence>
<evidence type="ECO:0000256" key="14">
    <source>
        <dbReference type="PIRNR" id="PIRNR037595"/>
    </source>
</evidence>
<evidence type="ECO:0000259" key="18">
    <source>
        <dbReference type="PROSITE" id="PS50104"/>
    </source>
</evidence>
<dbReference type="SUPFAM" id="SSF52200">
    <property type="entry name" value="Toll/Interleukin receptor TIR domain"/>
    <property type="match status" value="1"/>
</dbReference>
<feature type="domain" description="TIR" evidence="18">
    <location>
        <begin position="633"/>
        <end position="775"/>
    </location>
</feature>
<keyword evidence="11 14" id="KW-0675">Receptor</keyword>
<dbReference type="Gene3D" id="3.80.10.10">
    <property type="entry name" value="Ribonuclease Inhibitor"/>
    <property type="match status" value="1"/>
</dbReference>
<keyword evidence="5 16" id="KW-0812">Transmembrane</keyword>
<dbReference type="Gene3D" id="3.40.50.10140">
    <property type="entry name" value="Toll/interleukin-1 receptor homology (TIR) domain"/>
    <property type="match status" value="1"/>
</dbReference>
<dbReference type="GO" id="GO:0006954">
    <property type="term" value="P:inflammatory response"/>
    <property type="evidence" value="ECO:0007669"/>
    <property type="project" value="UniProtKB-UniRule"/>
</dbReference>
<dbReference type="PANTHER" id="PTHR24365:SF422">
    <property type="entry name" value="TOLL-LIKE RECEPTOR 6"/>
    <property type="match status" value="1"/>
</dbReference>
<dbReference type="GO" id="GO:0045087">
    <property type="term" value="P:innate immune response"/>
    <property type="evidence" value="ECO:0007669"/>
    <property type="project" value="UniProtKB-UniRule"/>
</dbReference>
<dbReference type="InterPro" id="IPR003591">
    <property type="entry name" value="Leu-rich_rpt_typical-subtyp"/>
</dbReference>
<evidence type="ECO:0000256" key="9">
    <source>
        <dbReference type="ARBA" id="ARBA00022989"/>
    </source>
</evidence>
<dbReference type="InterPro" id="IPR035897">
    <property type="entry name" value="Toll_tir_struct_dom_sf"/>
</dbReference>
<evidence type="ECO:0000256" key="15">
    <source>
        <dbReference type="PIRSR" id="PIRSR037595-2"/>
    </source>
</evidence>
<evidence type="ECO:0000256" key="7">
    <source>
        <dbReference type="ARBA" id="ARBA00022737"/>
    </source>
</evidence>
<keyword evidence="15" id="KW-1015">Disulfide bond</keyword>
<dbReference type="InterPro" id="IPR000483">
    <property type="entry name" value="Cys-rich_flank_reg_C"/>
</dbReference>
<evidence type="ECO:0000256" key="2">
    <source>
        <dbReference type="ARBA" id="ARBA00009634"/>
    </source>
</evidence>
<reference evidence="19" key="3">
    <citation type="submission" date="2025-09" db="UniProtKB">
        <authorList>
            <consortium name="Ensembl"/>
        </authorList>
    </citation>
    <scope>IDENTIFICATION</scope>
</reference>
<evidence type="ECO:0000256" key="12">
    <source>
        <dbReference type="ARBA" id="ARBA00023180"/>
    </source>
</evidence>
<dbReference type="GeneTree" id="ENSGT00940000162201"/>
<dbReference type="InterPro" id="IPR032675">
    <property type="entry name" value="LRR_dom_sf"/>
</dbReference>
<dbReference type="SMART" id="SM00082">
    <property type="entry name" value="LRRCT"/>
    <property type="match status" value="1"/>
</dbReference>
<dbReference type="GO" id="GO:0002224">
    <property type="term" value="P:toll-like receptor signaling pathway"/>
    <property type="evidence" value="ECO:0007669"/>
    <property type="project" value="InterPro"/>
</dbReference>
<dbReference type="PIRSF" id="PIRSF037595">
    <property type="entry name" value="Toll-like_receptor"/>
    <property type="match status" value="1"/>
</dbReference>
<dbReference type="GO" id="GO:0005886">
    <property type="term" value="C:plasma membrane"/>
    <property type="evidence" value="ECO:0007669"/>
    <property type="project" value="TreeGrafter"/>
</dbReference>
<evidence type="ECO:0000313" key="20">
    <source>
        <dbReference type="Proteomes" id="UP000694620"/>
    </source>
</evidence>
<dbReference type="Pfam" id="PF01582">
    <property type="entry name" value="TIR"/>
    <property type="match status" value="1"/>
</dbReference>
<gene>
    <name evidence="19" type="primary">TLR6</name>
    <name evidence="19" type="synonym">LOC114651904</name>
</gene>
<reference evidence="19" key="1">
    <citation type="submission" date="2021-06" db="EMBL/GenBank/DDBJ databases">
        <authorList>
            <consortium name="Wellcome Sanger Institute Data Sharing"/>
        </authorList>
    </citation>
    <scope>NUCLEOTIDE SEQUENCE [LARGE SCALE GENOMIC DNA]</scope>
</reference>
<evidence type="ECO:0000256" key="8">
    <source>
        <dbReference type="ARBA" id="ARBA00022859"/>
    </source>
</evidence>
<dbReference type="SMART" id="SM00369">
    <property type="entry name" value="LRR_TYP"/>
    <property type="match status" value="5"/>
</dbReference>
<sequence length="816" mass="94220">MNIILILLWSTVFCDANRLSLKGEEQFPIYLFWNSQNSVVENTLLPNEILDMSFQNISNLNSTYFAEMTDLKLINVSFNNIEELEDGLFKTTRKLKYLDLSHNELHNVSCEFLVCLPELEYLDISSNKFMALNLGSAFKSVVNLKFLRVSAEKLQRNYLKNIAGIRLNIFFIEIMKPWSYEKNSLDWINTNTVVIEFPNDNVNKVDAFLSDVLEISTNIEIIGSACCLDFSNASSNSVSFNLTNMYLTNFQISLVCFLKAVKMFSELKGQKLQVYNLTVHIMNDELIIPEVFLPFEALSVQVAKTDVLSFTASNLYNNIINMKIKNMKISETPLFYITCPRTDSIHEVLDFSDNFFSDEIFSSPGITACKTFPLLHTLILKGNKLMHLDTLSVRTQHMKALTELDASFNMLTSESRNCYWPLSLSKLNLSFNTLDSYVFHCIPIMVQILDLQYNQITSIPQDMVSLNALKEIILSSNRLFNIPDCKNFHFVELLFLSSNVIKTPSADFLDSCQILKHLDISRNPFICDCSLRHFLQNRDKSKLALLGWPNLYSCSEPEALNGTLLEDFHMFEISCNLALLLAAILIPLIVIVISIAVLCKHFDAPWYLRMMWQWTQTKQRAKTKQLLETRRDLAYNAFVSYSQDDSSWVKEYLLPNLEEMGTLKICYHERNFIAGKSIIENIITCIEKSYKSIFVLSTNFISSEWCHYELYFAQHQLLSENTENLILILLEPIPHYMIPSKYYKLKDLMSRKTYMEWPKDKNKHKLFWASLRSAIHINLSELAADELKTMQAPKVLNVMCANTSLKKKKQNKGQMK</sequence>
<dbReference type="Ensembl" id="ENSECRT00000005718.1">
    <property type="protein sequence ID" value="ENSECRP00000005622.1"/>
    <property type="gene ID" value="ENSECRG00000003785.1"/>
</dbReference>
<evidence type="ECO:0000256" key="17">
    <source>
        <dbReference type="SAM" id="SignalP"/>
    </source>
</evidence>
<accession>A0A8C4X569</accession>
<dbReference type="GO" id="GO:0004888">
    <property type="term" value="F:transmembrane signaling receptor activity"/>
    <property type="evidence" value="ECO:0007669"/>
    <property type="project" value="InterPro"/>
</dbReference>
<feature type="transmembrane region" description="Helical" evidence="16">
    <location>
        <begin position="577"/>
        <end position="599"/>
    </location>
</feature>
<keyword evidence="7" id="KW-0677">Repeat</keyword>
<dbReference type="InterPro" id="IPR017241">
    <property type="entry name" value="Toll-like_receptor"/>
</dbReference>
<dbReference type="PROSITE" id="PS50104">
    <property type="entry name" value="TIR"/>
    <property type="match status" value="1"/>
</dbReference>
<keyword evidence="3 14" id="KW-0399">Innate immunity</keyword>
<dbReference type="PROSITE" id="PS51450">
    <property type="entry name" value="LRR"/>
    <property type="match status" value="1"/>
</dbReference>
<comment type="subcellular location">
    <subcellularLocation>
        <location evidence="1">Membrane</location>
        <topology evidence="1">Single-pass type I membrane protein</topology>
    </subcellularLocation>
</comment>
<feature type="signal peptide" evidence="17">
    <location>
        <begin position="1"/>
        <end position="16"/>
    </location>
</feature>
<evidence type="ECO:0000256" key="13">
    <source>
        <dbReference type="ARBA" id="ARBA00023198"/>
    </source>
</evidence>
<organism evidence="19 20">
    <name type="scientific">Erpetoichthys calabaricus</name>
    <name type="common">Rope fish</name>
    <name type="synonym">Calamoichthys calabaricus</name>
    <dbReference type="NCBI Taxonomy" id="27687"/>
    <lineage>
        <taxon>Eukaryota</taxon>
        <taxon>Metazoa</taxon>
        <taxon>Chordata</taxon>
        <taxon>Craniata</taxon>
        <taxon>Vertebrata</taxon>
        <taxon>Euteleostomi</taxon>
        <taxon>Actinopterygii</taxon>
        <taxon>Polypteriformes</taxon>
        <taxon>Polypteridae</taxon>
        <taxon>Erpetoichthys</taxon>
    </lineage>
</organism>
<evidence type="ECO:0000256" key="1">
    <source>
        <dbReference type="ARBA" id="ARBA00004479"/>
    </source>
</evidence>
<keyword evidence="13 14" id="KW-0395">Inflammatory response</keyword>
<feature type="disulfide bond" evidence="15">
    <location>
        <begin position="418"/>
        <end position="441"/>
    </location>
</feature>
<keyword evidence="10 16" id="KW-0472">Membrane</keyword>
<comment type="similarity">
    <text evidence="2 14">Belongs to the Toll-like receptor family.</text>
</comment>
<feature type="disulfide bond" evidence="15">
    <location>
        <begin position="339"/>
        <end position="369"/>
    </location>
</feature>
<dbReference type="InterPro" id="IPR001611">
    <property type="entry name" value="Leu-rich_rpt"/>
</dbReference>
<protein>
    <submittedName>
        <fullName evidence="19">Toll-like receptor 1</fullName>
    </submittedName>
</protein>
<keyword evidence="12" id="KW-0325">Glycoprotein</keyword>
<evidence type="ECO:0000256" key="6">
    <source>
        <dbReference type="ARBA" id="ARBA00022729"/>
    </source>
</evidence>